<evidence type="ECO:0000313" key="2">
    <source>
        <dbReference type="Proteomes" id="UP001642484"/>
    </source>
</evidence>
<dbReference type="EMBL" id="CAXAMN010023062">
    <property type="protein sequence ID" value="CAK9074990.1"/>
    <property type="molecule type" value="Genomic_DNA"/>
</dbReference>
<protein>
    <recommendedName>
        <fullName evidence="3">Roadblock/LAMTOR2 domain-containing protein</fullName>
    </recommendedName>
</protein>
<gene>
    <name evidence="1" type="ORF">CCMP2556_LOCUS36924</name>
</gene>
<sequence>MSMFRVKEIETVLRNAVTDQMKNILLIHENGGVIAAAYPKEVDHSAVALLSSAATEYKCAEQYVAPDGKPEFEGALFYCENALVACRAFMPCTEQTQILLAVWCPTGGATLAGLLLSRLELLQKELECLQPLLKHSAGQPY</sequence>
<keyword evidence="2" id="KW-1185">Reference proteome</keyword>
<name>A0ABP0PJT9_9DINO</name>
<evidence type="ECO:0008006" key="3">
    <source>
        <dbReference type="Google" id="ProtNLM"/>
    </source>
</evidence>
<reference evidence="1 2" key="1">
    <citation type="submission" date="2024-02" db="EMBL/GenBank/DDBJ databases">
        <authorList>
            <person name="Chen Y."/>
            <person name="Shah S."/>
            <person name="Dougan E. K."/>
            <person name="Thang M."/>
            <person name="Chan C."/>
        </authorList>
    </citation>
    <scope>NUCLEOTIDE SEQUENCE [LARGE SCALE GENOMIC DNA]</scope>
</reference>
<evidence type="ECO:0000313" key="1">
    <source>
        <dbReference type="EMBL" id="CAK9074990.1"/>
    </source>
</evidence>
<dbReference type="SUPFAM" id="SSF103196">
    <property type="entry name" value="Roadblock/LC7 domain"/>
    <property type="match status" value="1"/>
</dbReference>
<dbReference type="Gene3D" id="3.30.450.30">
    <property type="entry name" value="Dynein light chain 2a, cytoplasmic"/>
    <property type="match status" value="1"/>
</dbReference>
<proteinExistence type="predicted"/>
<dbReference type="Proteomes" id="UP001642484">
    <property type="component" value="Unassembled WGS sequence"/>
</dbReference>
<accession>A0ABP0PJT9</accession>
<comment type="caution">
    <text evidence="1">The sequence shown here is derived from an EMBL/GenBank/DDBJ whole genome shotgun (WGS) entry which is preliminary data.</text>
</comment>
<organism evidence="1 2">
    <name type="scientific">Durusdinium trenchii</name>
    <dbReference type="NCBI Taxonomy" id="1381693"/>
    <lineage>
        <taxon>Eukaryota</taxon>
        <taxon>Sar</taxon>
        <taxon>Alveolata</taxon>
        <taxon>Dinophyceae</taxon>
        <taxon>Suessiales</taxon>
        <taxon>Symbiodiniaceae</taxon>
        <taxon>Durusdinium</taxon>
    </lineage>
</organism>